<protein>
    <submittedName>
        <fullName evidence="1">Uncharacterized protein</fullName>
    </submittedName>
</protein>
<gene>
    <name evidence="1" type="ORF">FBU59_000441</name>
</gene>
<sequence>MPKKPSKSSLIAPPVAPKVPSVMQLHGTKRYDDYAWMEKTTRNDQFRKYIQDENKYLSKVMPGLLGQADKLATEVKKLPTRYCKNPLGMIARSRKYTYHLSSEPNEPLVSFRCFQGTVGIQDMSVVNCVLSLRGIVPKKMHVAHDDSWMVVIGEDTFTKRSQSGHLIALFKANEEGNLVSAGPGIPDVYHFAPSPTGDVLYVTANFEKNMQQVKMHKLGDDHRSDVVIFEKPFIKDRRDFDIRTTSDFRFAMITSYVNMEEESEEYTVRLDFDFWSADEDARKKAITQVTSVNQHKIYFLEHHDERLWFMTGPPDESASTSMAEAYTRIRLWSAPDDNPLRENWEKIPELQGGCPQWITPIDDYLGVTIRTNGRTEGYVRDRETKVWTKMELPFDGMCGLDHEKFIPDPENKHHVRAALATHLQLFTPVTVDLKERKVIASESTKLKGYDPDDYIVKCVHVPSGDVQVPLGLVYHKSVSLDSAPPTYLGCIAIYDSIMAPLLILSNVPLMRRGWVLAFAWIRGSDDISSEWRAQGRGVNKPSSVDDLIACAEYLIDKGWATSERLALGDMRKGGMSSSAALTRRPDLFRAGTFFSHTMDVVQALQSSKLKSMLDNKVEFGHAPTIRADYEAALKYSPYDNLKSFFVDGKTAPSVLVYSSTLDTHSAPWQSAKWVAKAREVAGYSKPVPKDKVGGSPKLVLYTESNEDPKLCRADSDLIEEQRFALRNAFLLSEVKGWKEIE</sequence>
<proteinExistence type="predicted"/>
<keyword evidence="2" id="KW-1185">Reference proteome</keyword>
<dbReference type="Proteomes" id="UP001150603">
    <property type="component" value="Unassembled WGS sequence"/>
</dbReference>
<evidence type="ECO:0000313" key="2">
    <source>
        <dbReference type="Proteomes" id="UP001150603"/>
    </source>
</evidence>
<dbReference type="EMBL" id="JANBPW010000089">
    <property type="protein sequence ID" value="KAJ1950942.1"/>
    <property type="molecule type" value="Genomic_DNA"/>
</dbReference>
<accession>A0ACC1JGV1</accession>
<name>A0ACC1JGV1_9FUNG</name>
<organism evidence="1 2">
    <name type="scientific">Linderina macrospora</name>
    <dbReference type="NCBI Taxonomy" id="4868"/>
    <lineage>
        <taxon>Eukaryota</taxon>
        <taxon>Fungi</taxon>
        <taxon>Fungi incertae sedis</taxon>
        <taxon>Zoopagomycota</taxon>
        <taxon>Kickxellomycotina</taxon>
        <taxon>Kickxellomycetes</taxon>
        <taxon>Kickxellales</taxon>
        <taxon>Kickxellaceae</taxon>
        <taxon>Linderina</taxon>
    </lineage>
</organism>
<evidence type="ECO:0000313" key="1">
    <source>
        <dbReference type="EMBL" id="KAJ1950942.1"/>
    </source>
</evidence>
<reference evidence="1" key="1">
    <citation type="submission" date="2022-07" db="EMBL/GenBank/DDBJ databases">
        <title>Phylogenomic reconstructions and comparative analyses of Kickxellomycotina fungi.</title>
        <authorList>
            <person name="Reynolds N.K."/>
            <person name="Stajich J.E."/>
            <person name="Barry K."/>
            <person name="Grigoriev I.V."/>
            <person name="Crous P."/>
            <person name="Smith M.E."/>
        </authorList>
    </citation>
    <scope>NUCLEOTIDE SEQUENCE</scope>
    <source>
        <strain evidence="1">NRRL 5244</strain>
    </source>
</reference>
<comment type="caution">
    <text evidence="1">The sequence shown here is derived from an EMBL/GenBank/DDBJ whole genome shotgun (WGS) entry which is preliminary data.</text>
</comment>